<evidence type="ECO:0000313" key="1">
    <source>
        <dbReference type="EMBL" id="OKO97260.1"/>
    </source>
</evidence>
<dbReference type="InterPro" id="IPR021858">
    <property type="entry name" value="Fun_TF"/>
</dbReference>
<dbReference type="STRING" id="1316194.A0A1Q5TAN9"/>
<dbReference type="AlphaFoldDB" id="A0A1Q5TAN9"/>
<evidence type="ECO:0000313" key="2">
    <source>
        <dbReference type="Proteomes" id="UP000186955"/>
    </source>
</evidence>
<keyword evidence="2" id="KW-1185">Reference proteome</keyword>
<dbReference type="PANTHER" id="PTHR47657">
    <property type="entry name" value="STEROL REGULATORY ELEMENT-BINDING PROTEIN ECM22"/>
    <property type="match status" value="1"/>
</dbReference>
<dbReference type="Proteomes" id="UP000186955">
    <property type="component" value="Unassembled WGS sequence"/>
</dbReference>
<dbReference type="GO" id="GO:0000981">
    <property type="term" value="F:DNA-binding transcription factor activity, RNA polymerase II-specific"/>
    <property type="evidence" value="ECO:0007669"/>
    <property type="project" value="TreeGrafter"/>
</dbReference>
<dbReference type="PANTHER" id="PTHR47657:SF14">
    <property type="entry name" value="ZN(2)-C6 FUNGAL-TYPE DOMAIN-CONTAINING PROTEIN"/>
    <property type="match status" value="1"/>
</dbReference>
<proteinExistence type="predicted"/>
<protein>
    <recommendedName>
        <fullName evidence="3">Transcription factor domain-containing protein</fullName>
    </recommendedName>
</protein>
<reference evidence="1 2" key="1">
    <citation type="submission" date="2016-10" db="EMBL/GenBank/DDBJ databases">
        <title>Genome sequence of the ascomycete fungus Penicillium subrubescens.</title>
        <authorList>
            <person name="De Vries R.P."/>
            <person name="Peng M."/>
            <person name="Dilokpimol A."/>
            <person name="Hilden K."/>
            <person name="Makela M.R."/>
            <person name="Grigoriev I."/>
            <person name="Riley R."/>
            <person name="Granchi Z."/>
        </authorList>
    </citation>
    <scope>NUCLEOTIDE SEQUENCE [LARGE SCALE GENOMIC DNA]</scope>
    <source>
        <strain evidence="1 2">CBS 132785</strain>
    </source>
</reference>
<dbReference type="Pfam" id="PF11951">
    <property type="entry name" value="Fungal_trans_2"/>
    <property type="match status" value="1"/>
</dbReference>
<organism evidence="1 2">
    <name type="scientific">Penicillium subrubescens</name>
    <dbReference type="NCBI Taxonomy" id="1316194"/>
    <lineage>
        <taxon>Eukaryota</taxon>
        <taxon>Fungi</taxon>
        <taxon>Dikarya</taxon>
        <taxon>Ascomycota</taxon>
        <taxon>Pezizomycotina</taxon>
        <taxon>Eurotiomycetes</taxon>
        <taxon>Eurotiomycetidae</taxon>
        <taxon>Eurotiales</taxon>
        <taxon>Aspergillaceae</taxon>
        <taxon>Penicillium</taxon>
    </lineage>
</organism>
<dbReference type="InterPro" id="IPR052400">
    <property type="entry name" value="Zn2-C6_fungal_TF"/>
</dbReference>
<dbReference type="EMBL" id="MNBE01000695">
    <property type="protein sequence ID" value="OKO97260.1"/>
    <property type="molecule type" value="Genomic_DNA"/>
</dbReference>
<gene>
    <name evidence="1" type="ORF">PENSUB_10054</name>
</gene>
<accession>A0A1Q5TAN9</accession>
<sequence>MASNLSCERFVNIPTTTLYQKRVDLLNQLREGPRLRRRHTKSRNGCVTCKQRRIKMELMHHFVTHTATTLVFSSELWRGPLLRLSLHVDYLLNAILMIAATHRSFLADPGQDQYHHAAQKYLAKTLRGYQDALSHPISSTPGDALIAVSLLLYHYAWSDVDHMAGSFTSSQSPKASHELTSRVDFAADPLLNLSVGLRYLFWKTGALAAGSDSPFRPYALERPRTKIVQAVRRQQQEFDILNQMESYLLRGYHSHGVSITGEFDSSALQLSPEGLAGDSVTLAAFSESAGRLAPILAVLSSSVGIEDKPDIENASNHSGFDCGPAVQLRDIIRYLFSYPIHFCDTFRSLVASQDRRALFLLLHFFHAVHRLLPPGLCWWSQRRAMLFEHHFKGIQNMQPAVPDQFVVSMSMSPRLEVNNQWACYRVRDWLDGGINPRKLLSPEQLDGLRELFRAAVGARVLAIGLLVILFESLSGIRDVY</sequence>
<evidence type="ECO:0008006" key="3">
    <source>
        <dbReference type="Google" id="ProtNLM"/>
    </source>
</evidence>
<name>A0A1Q5TAN9_9EURO</name>
<comment type="caution">
    <text evidence="1">The sequence shown here is derived from an EMBL/GenBank/DDBJ whole genome shotgun (WGS) entry which is preliminary data.</text>
</comment>